<dbReference type="Proteomes" id="UP000074108">
    <property type="component" value="Unassembled WGS sequence"/>
</dbReference>
<reference evidence="1 2" key="1">
    <citation type="journal article" date="2016" name="Front. Microbiol.">
        <title>Microevolution Analysis of Bacillus coahuilensis Unveils Differences in Phosphorus Acquisition Strategies and Their Regulation.</title>
        <authorList>
            <person name="Gomez-Lunar Z."/>
            <person name="Hernandez-Gonzalez I."/>
            <person name="Rodriguez-Torres M.D."/>
            <person name="Souza V."/>
            <person name="Olmedo-Alvarez G."/>
        </authorList>
    </citation>
    <scope>NUCLEOTIDE SEQUENCE [LARGE SCALE GENOMIC DNA]</scope>
    <source>
        <strain evidence="2">p1.1.43</strain>
    </source>
</reference>
<dbReference type="EMBL" id="LDYG01000001">
    <property type="protein sequence ID" value="KUP09403.1"/>
    <property type="molecule type" value="Genomic_DNA"/>
</dbReference>
<dbReference type="PATRIC" id="fig|1150625.3.peg.58"/>
<evidence type="ECO:0000313" key="2">
    <source>
        <dbReference type="Proteomes" id="UP000074108"/>
    </source>
</evidence>
<gene>
    <name evidence="1" type="ORF">Q75_00285</name>
</gene>
<accession>A0A147KCI1</accession>
<evidence type="ECO:0008006" key="3">
    <source>
        <dbReference type="Google" id="ProtNLM"/>
    </source>
</evidence>
<dbReference type="OrthoDB" id="2906510at2"/>
<evidence type="ECO:0000313" key="1">
    <source>
        <dbReference type="EMBL" id="KUP09403.1"/>
    </source>
</evidence>
<dbReference type="RefSeq" id="WP_059349942.1">
    <property type="nucleotide sequence ID" value="NZ_LDYG01000001.1"/>
</dbReference>
<organism evidence="1 2">
    <name type="scientific">Bacillus coahuilensis p1.1.43</name>
    <dbReference type="NCBI Taxonomy" id="1150625"/>
    <lineage>
        <taxon>Bacteria</taxon>
        <taxon>Bacillati</taxon>
        <taxon>Bacillota</taxon>
        <taxon>Bacilli</taxon>
        <taxon>Bacillales</taxon>
        <taxon>Bacillaceae</taxon>
        <taxon>Bacillus</taxon>
    </lineage>
</organism>
<keyword evidence="2" id="KW-1185">Reference proteome</keyword>
<protein>
    <recommendedName>
        <fullName evidence="3">CRISPR-associated protein Cas2</fullName>
    </recommendedName>
</protein>
<comment type="caution">
    <text evidence="1">The sequence shown here is derived from an EMBL/GenBank/DDBJ whole genome shotgun (WGS) entry which is preliminary data.</text>
</comment>
<proteinExistence type="predicted"/>
<name>A0A147KCI1_9BACI</name>
<dbReference type="AlphaFoldDB" id="A0A147KCI1"/>
<sequence>MASEVYVFSYVCAFKEDWTNRCIDERMSKLYDIRKIYHALYMIKTTKDVELLEKYLVECFDNKDAYFLVDITDKPNRYKNIDSTDITIWLDDI</sequence>
<dbReference type="STRING" id="1150625.Q75_00285"/>